<dbReference type="GO" id="GO:0003677">
    <property type="term" value="F:DNA binding"/>
    <property type="evidence" value="ECO:0007669"/>
    <property type="project" value="InterPro"/>
</dbReference>
<sequence>MLIFQNNFLNRMLTETQYKDVVVLPLSSKIRENDFSYYLPAQEKLEKESVVLCNAIKMIDASRILQEKGILLRLSQKQIIEIENILYNLLGCTIDK</sequence>
<dbReference type="AlphaFoldDB" id="A0A1W1BDF1"/>
<evidence type="ECO:0000313" key="1">
    <source>
        <dbReference type="EMBL" id="SFV51499.1"/>
    </source>
</evidence>
<dbReference type="EMBL" id="FPHH01000012">
    <property type="protein sequence ID" value="SFV51499.1"/>
    <property type="molecule type" value="Genomic_DNA"/>
</dbReference>
<name>A0A1W1BDF1_9ZZZZ</name>
<protein>
    <recommendedName>
        <fullName evidence="2">PemK-like protein</fullName>
    </recommendedName>
</protein>
<organism evidence="1">
    <name type="scientific">hydrothermal vent metagenome</name>
    <dbReference type="NCBI Taxonomy" id="652676"/>
    <lineage>
        <taxon>unclassified sequences</taxon>
        <taxon>metagenomes</taxon>
        <taxon>ecological metagenomes</taxon>
    </lineage>
</organism>
<dbReference type="Gene3D" id="2.30.30.110">
    <property type="match status" value="1"/>
</dbReference>
<proteinExistence type="predicted"/>
<dbReference type="InterPro" id="IPR011067">
    <property type="entry name" value="Plasmid_toxin/cell-grow_inhib"/>
</dbReference>
<accession>A0A1W1BDF1</accession>
<evidence type="ECO:0008006" key="2">
    <source>
        <dbReference type="Google" id="ProtNLM"/>
    </source>
</evidence>
<reference evidence="1" key="1">
    <citation type="submission" date="2016-10" db="EMBL/GenBank/DDBJ databases">
        <authorList>
            <person name="de Groot N.N."/>
        </authorList>
    </citation>
    <scope>NUCLEOTIDE SEQUENCE</scope>
</reference>
<gene>
    <name evidence="1" type="ORF">MNB_SM-5-1436</name>
</gene>
<dbReference type="InterPro" id="IPR003477">
    <property type="entry name" value="PemK-like"/>
</dbReference>
<dbReference type="Pfam" id="PF02452">
    <property type="entry name" value="PemK_toxin"/>
    <property type="match status" value="1"/>
</dbReference>
<dbReference type="SUPFAM" id="SSF50118">
    <property type="entry name" value="Cell growth inhibitor/plasmid maintenance toxic component"/>
    <property type="match status" value="1"/>
</dbReference>